<feature type="transmembrane region" description="Helical" evidence="1">
    <location>
        <begin position="442"/>
        <end position="467"/>
    </location>
</feature>
<sequence>MRLLQSSTIASPPLILLKPISPPPPISRNLAFKPSRKPLPISLCSSPKHAPQFSEKEVLDSIVESSSDGGRKSLPCVRVYENDLARVSLVGDVAFEQAATAAAADGGTAADEHVLGGLSTMVVETVFPGAHGERSTVSTRLFLPAIKVKEKAGKLRNTLPTEMLFGMTSKNILAMTFRQVILQQVWSFEVVSFGSGTERDMKDLEKPREVPAFFGLNTSDGHVLSMLAEAVCMLALESTKRDIHESSHKTAANSINHWFQKPRPKQSASRDFSVSICEVPEDDIVANAKKLLHIFNIKGTQGLRGIKNKYQWWKASTYIQLEKIGGSEFITWANEYVPAYRLEIDTNKFKGLKLQGWTNSAENRWEVLLTHSQMVDLADVLDMYYDDTYTVPDKQLSCSSLDITSLSKSKVFTWKLLVVIWVIGNRKGLLLSRDVKFESTSFWKLLSIVLASGFFMVFAGFFAQFYWPHLKVRRSTANPGSVSVSEVDCEKHQTFEVSELDNLCISLLNKIKTAVGWPGDIVTDKNGAWMGELPSYLRSLDDAGAVDVVSSNGEDSITHFLDVNTPAHLCSAAASSSNRSDSGMDLSGNEIASYQVHLLKDGTIVGLHPMSPLAASHWASSPLAKKLYNGKKLSGVAGAAISRANEVGVIELLMSVNPDSWLAIARPVHRSQ</sequence>
<evidence type="ECO:0000313" key="2">
    <source>
        <dbReference type="EMBL" id="KAK9092785.1"/>
    </source>
</evidence>
<keyword evidence="1" id="KW-0472">Membrane</keyword>
<evidence type="ECO:0000256" key="1">
    <source>
        <dbReference type="SAM" id="Phobius"/>
    </source>
</evidence>
<comment type="caution">
    <text evidence="2">The sequence shown here is derived from an EMBL/GenBank/DDBJ whole genome shotgun (WGS) entry which is preliminary data.</text>
</comment>
<gene>
    <name evidence="2" type="ORF">Syun_027696</name>
</gene>
<dbReference type="EMBL" id="JBBNAF010000012">
    <property type="protein sequence ID" value="KAK9092785.1"/>
    <property type="molecule type" value="Genomic_DNA"/>
</dbReference>
<keyword evidence="1" id="KW-1133">Transmembrane helix</keyword>
<accession>A0AAP0EG20</accession>
<dbReference type="PANTHER" id="PTHR35694">
    <property type="entry name" value="DENEDDYLASE"/>
    <property type="match status" value="1"/>
</dbReference>
<protein>
    <submittedName>
        <fullName evidence="2">Uncharacterized protein</fullName>
    </submittedName>
</protein>
<evidence type="ECO:0000313" key="3">
    <source>
        <dbReference type="Proteomes" id="UP001420932"/>
    </source>
</evidence>
<reference evidence="2 3" key="1">
    <citation type="submission" date="2024-01" db="EMBL/GenBank/DDBJ databases">
        <title>Genome assemblies of Stephania.</title>
        <authorList>
            <person name="Yang L."/>
        </authorList>
    </citation>
    <scope>NUCLEOTIDE SEQUENCE [LARGE SCALE GENOMIC DNA]</scope>
    <source>
        <strain evidence="2">YNDBR</strain>
        <tissue evidence="2">Leaf</tissue>
    </source>
</reference>
<name>A0AAP0EG20_9MAGN</name>
<keyword evidence="1" id="KW-0812">Transmembrane</keyword>
<proteinExistence type="predicted"/>
<dbReference type="Proteomes" id="UP001420932">
    <property type="component" value="Unassembled WGS sequence"/>
</dbReference>
<dbReference type="AlphaFoldDB" id="A0AAP0EG20"/>
<keyword evidence="3" id="KW-1185">Reference proteome</keyword>
<dbReference type="PANTHER" id="PTHR35694:SF1">
    <property type="entry name" value="DENEDDYLASE"/>
    <property type="match status" value="1"/>
</dbReference>
<organism evidence="2 3">
    <name type="scientific">Stephania yunnanensis</name>
    <dbReference type="NCBI Taxonomy" id="152371"/>
    <lineage>
        <taxon>Eukaryota</taxon>
        <taxon>Viridiplantae</taxon>
        <taxon>Streptophyta</taxon>
        <taxon>Embryophyta</taxon>
        <taxon>Tracheophyta</taxon>
        <taxon>Spermatophyta</taxon>
        <taxon>Magnoliopsida</taxon>
        <taxon>Ranunculales</taxon>
        <taxon>Menispermaceae</taxon>
        <taxon>Menispermoideae</taxon>
        <taxon>Cissampelideae</taxon>
        <taxon>Stephania</taxon>
    </lineage>
</organism>